<organism evidence="1 2">
    <name type="scientific">Vigna angularis var. angularis</name>
    <dbReference type="NCBI Taxonomy" id="157739"/>
    <lineage>
        <taxon>Eukaryota</taxon>
        <taxon>Viridiplantae</taxon>
        <taxon>Streptophyta</taxon>
        <taxon>Embryophyta</taxon>
        <taxon>Tracheophyta</taxon>
        <taxon>Spermatophyta</taxon>
        <taxon>Magnoliopsida</taxon>
        <taxon>eudicotyledons</taxon>
        <taxon>Gunneridae</taxon>
        <taxon>Pentapetalae</taxon>
        <taxon>rosids</taxon>
        <taxon>fabids</taxon>
        <taxon>Fabales</taxon>
        <taxon>Fabaceae</taxon>
        <taxon>Papilionoideae</taxon>
        <taxon>50 kb inversion clade</taxon>
        <taxon>NPAAA clade</taxon>
        <taxon>indigoferoid/millettioid clade</taxon>
        <taxon>Phaseoleae</taxon>
        <taxon>Vigna</taxon>
    </lineage>
</organism>
<dbReference type="AlphaFoldDB" id="A0A0S3RKJ3"/>
<keyword evidence="2" id="KW-1185">Reference proteome</keyword>
<evidence type="ECO:0000313" key="1">
    <source>
        <dbReference type="EMBL" id="BAT81107.1"/>
    </source>
</evidence>
<dbReference type="Proteomes" id="UP000291084">
    <property type="component" value="Chromosome 3"/>
</dbReference>
<gene>
    <name evidence="1" type="primary">Vigan.03G076500</name>
    <name evidence="1" type="ORF">VIGAN_03076500</name>
</gene>
<evidence type="ECO:0000313" key="2">
    <source>
        <dbReference type="Proteomes" id="UP000291084"/>
    </source>
</evidence>
<accession>A0A0S3RKJ3</accession>
<protein>
    <submittedName>
        <fullName evidence="1">Uncharacterized protein</fullName>
    </submittedName>
</protein>
<sequence length="75" mass="8546">MEVVVLVFRTIRDLKGSLKVGSNHSQWQRVVVFGVLVDTMLLSFGFHSSDFKVTLIDGERVVLCRCVECRFNKSI</sequence>
<dbReference type="EMBL" id="AP015036">
    <property type="protein sequence ID" value="BAT81107.1"/>
    <property type="molecule type" value="Genomic_DNA"/>
</dbReference>
<proteinExistence type="predicted"/>
<reference evidence="1 2" key="1">
    <citation type="journal article" date="2015" name="Sci. Rep.">
        <title>The power of single molecule real-time sequencing technology in the de novo assembly of a eukaryotic genome.</title>
        <authorList>
            <person name="Sakai H."/>
            <person name="Naito K."/>
            <person name="Ogiso-Tanaka E."/>
            <person name="Takahashi Y."/>
            <person name="Iseki K."/>
            <person name="Muto C."/>
            <person name="Satou K."/>
            <person name="Teruya K."/>
            <person name="Shiroma A."/>
            <person name="Shimoji M."/>
            <person name="Hirano T."/>
            <person name="Itoh T."/>
            <person name="Kaga A."/>
            <person name="Tomooka N."/>
        </authorList>
    </citation>
    <scope>NUCLEOTIDE SEQUENCE [LARGE SCALE GENOMIC DNA]</scope>
    <source>
        <strain evidence="2">cv. Shumari</strain>
    </source>
</reference>
<name>A0A0S3RKJ3_PHAAN</name>